<evidence type="ECO:0000313" key="4">
    <source>
        <dbReference type="EMBL" id="KAK8044116.1"/>
    </source>
</evidence>
<evidence type="ECO:0000256" key="2">
    <source>
        <dbReference type="SAM" id="Phobius"/>
    </source>
</evidence>
<feature type="region of interest" description="Disordered" evidence="1">
    <location>
        <begin position="1"/>
        <end position="22"/>
    </location>
</feature>
<evidence type="ECO:0000256" key="1">
    <source>
        <dbReference type="SAM" id="MobiDB-lite"/>
    </source>
</evidence>
<organism evidence="4 5">
    <name type="scientific">Apiospora rasikravindrae</name>
    <dbReference type="NCBI Taxonomy" id="990691"/>
    <lineage>
        <taxon>Eukaryota</taxon>
        <taxon>Fungi</taxon>
        <taxon>Dikarya</taxon>
        <taxon>Ascomycota</taxon>
        <taxon>Pezizomycotina</taxon>
        <taxon>Sordariomycetes</taxon>
        <taxon>Xylariomycetidae</taxon>
        <taxon>Amphisphaeriales</taxon>
        <taxon>Apiosporaceae</taxon>
        <taxon>Apiospora</taxon>
    </lineage>
</organism>
<keyword evidence="5" id="KW-1185">Reference proteome</keyword>
<name>A0ABR1TBX5_9PEZI</name>
<dbReference type="Pfam" id="PF20163">
    <property type="entry name" value="DUF6536"/>
    <property type="match status" value="1"/>
</dbReference>
<comment type="caution">
    <text evidence="4">The sequence shown here is derived from an EMBL/GenBank/DDBJ whole genome shotgun (WGS) entry which is preliminary data.</text>
</comment>
<accession>A0ABR1TBX5</accession>
<keyword evidence="2" id="KW-0472">Membrane</keyword>
<keyword evidence="2" id="KW-1133">Transmembrane helix</keyword>
<feature type="domain" description="DUF6536" evidence="3">
    <location>
        <begin position="73"/>
        <end position="141"/>
    </location>
</feature>
<gene>
    <name evidence="4" type="ORF">PG993_004140</name>
</gene>
<evidence type="ECO:0000259" key="3">
    <source>
        <dbReference type="Pfam" id="PF20163"/>
    </source>
</evidence>
<evidence type="ECO:0000313" key="5">
    <source>
        <dbReference type="Proteomes" id="UP001444661"/>
    </source>
</evidence>
<feature type="transmembrane region" description="Helical" evidence="2">
    <location>
        <begin position="75"/>
        <end position="101"/>
    </location>
</feature>
<proteinExistence type="predicted"/>
<dbReference type="InterPro" id="IPR046623">
    <property type="entry name" value="DUF6536"/>
</dbReference>
<protein>
    <recommendedName>
        <fullName evidence="3">DUF6536 domain-containing protein</fullName>
    </recommendedName>
</protein>
<sequence length="141" mass="15692">MASAERLLPHSTLEAGPELPGPLEHDRVEDTSVLASNEQPFRCNLFASQDSLALWFPRVKETNTRRMRWSKRRRALGLQLGIAVVVFLANLGLTIFAFTHFGSQNGVGLLYAGDCETVKQFDRWLHLLINVLSTGLLSASN</sequence>
<dbReference type="Proteomes" id="UP001444661">
    <property type="component" value="Unassembled WGS sequence"/>
</dbReference>
<keyword evidence="2" id="KW-0812">Transmembrane</keyword>
<reference evidence="4 5" key="1">
    <citation type="submission" date="2023-01" db="EMBL/GenBank/DDBJ databases">
        <title>Analysis of 21 Apiospora genomes using comparative genomics revels a genus with tremendous synthesis potential of carbohydrate active enzymes and secondary metabolites.</title>
        <authorList>
            <person name="Sorensen T."/>
        </authorList>
    </citation>
    <scope>NUCLEOTIDE SEQUENCE [LARGE SCALE GENOMIC DNA]</scope>
    <source>
        <strain evidence="4 5">CBS 33761</strain>
    </source>
</reference>
<dbReference type="EMBL" id="JAQQWK010000003">
    <property type="protein sequence ID" value="KAK8044116.1"/>
    <property type="molecule type" value="Genomic_DNA"/>
</dbReference>